<dbReference type="EMBL" id="VCEB01012002">
    <property type="protein sequence ID" value="KAB0337655.1"/>
    <property type="molecule type" value="Genomic_DNA"/>
</dbReference>
<keyword evidence="1" id="KW-0472">Membrane</keyword>
<keyword evidence="3" id="KW-1185">Reference proteome</keyword>
<evidence type="ECO:0008006" key="4">
    <source>
        <dbReference type="Google" id="ProtNLM"/>
    </source>
</evidence>
<reference evidence="2 3" key="1">
    <citation type="submission" date="2019-06" db="EMBL/GenBank/DDBJ databases">
        <title>Discovery of a novel chromosome fission-fusion reversal in muntjac.</title>
        <authorList>
            <person name="Mudd A.B."/>
            <person name="Bredeson J.V."/>
            <person name="Baum R."/>
            <person name="Hockemeyer D."/>
            <person name="Rokhsar D.S."/>
        </authorList>
    </citation>
    <scope>NUCLEOTIDE SEQUENCE [LARGE SCALE GENOMIC DNA]</scope>
    <source>
        <strain evidence="2">UCam_UCB_Mr</strain>
        <tissue evidence="2">Fibroblast cell line</tissue>
    </source>
</reference>
<name>A0A5N3ULW5_MUNRE</name>
<protein>
    <recommendedName>
        <fullName evidence="4">G-protein coupled receptors family 1 profile domain-containing protein</fullName>
    </recommendedName>
</protein>
<comment type="caution">
    <text evidence="2">The sequence shown here is derived from an EMBL/GenBank/DDBJ whole genome shotgun (WGS) entry which is preliminary data.</text>
</comment>
<sequence length="65" mass="7595">MFKDNYTEVTEFILVGLTDRAELQPVLFVVFLVIYLTTVFGNVSMILLIRMLVHFLSERKTISRL</sequence>
<dbReference type="Proteomes" id="UP000326062">
    <property type="component" value="Unassembled WGS sequence"/>
</dbReference>
<proteinExistence type="predicted"/>
<dbReference type="AlphaFoldDB" id="A0A5N3ULW5"/>
<dbReference type="SUPFAM" id="SSF81321">
    <property type="entry name" value="Family A G protein-coupled receptor-like"/>
    <property type="match status" value="1"/>
</dbReference>
<feature type="non-terminal residue" evidence="2">
    <location>
        <position position="65"/>
    </location>
</feature>
<organism evidence="2 3">
    <name type="scientific">Muntiacus reevesi</name>
    <name type="common">Reeves' muntjac</name>
    <name type="synonym">Cervus reevesi</name>
    <dbReference type="NCBI Taxonomy" id="9886"/>
    <lineage>
        <taxon>Eukaryota</taxon>
        <taxon>Metazoa</taxon>
        <taxon>Chordata</taxon>
        <taxon>Craniata</taxon>
        <taxon>Vertebrata</taxon>
        <taxon>Euteleostomi</taxon>
        <taxon>Mammalia</taxon>
        <taxon>Eutheria</taxon>
        <taxon>Laurasiatheria</taxon>
        <taxon>Artiodactyla</taxon>
        <taxon>Ruminantia</taxon>
        <taxon>Pecora</taxon>
        <taxon>Cervidae</taxon>
        <taxon>Muntiacinae</taxon>
        <taxon>Muntiacus</taxon>
    </lineage>
</organism>
<evidence type="ECO:0000256" key="1">
    <source>
        <dbReference type="SAM" id="Phobius"/>
    </source>
</evidence>
<keyword evidence="1" id="KW-1133">Transmembrane helix</keyword>
<feature type="transmembrane region" description="Helical" evidence="1">
    <location>
        <begin position="26"/>
        <end position="49"/>
    </location>
</feature>
<evidence type="ECO:0000313" key="2">
    <source>
        <dbReference type="EMBL" id="KAB0337655.1"/>
    </source>
</evidence>
<accession>A0A5N3ULW5</accession>
<dbReference type="PANTHER" id="PTHR48018">
    <property type="entry name" value="OLFACTORY RECEPTOR"/>
    <property type="match status" value="1"/>
</dbReference>
<evidence type="ECO:0000313" key="3">
    <source>
        <dbReference type="Proteomes" id="UP000326062"/>
    </source>
</evidence>
<keyword evidence="1" id="KW-0812">Transmembrane</keyword>
<gene>
    <name evidence="2" type="ORF">FD755_025522</name>
</gene>